<keyword evidence="8 9" id="KW-0472">Membrane</keyword>
<name>A0A1B0CEV5_LUTLO</name>
<dbReference type="PANTHER" id="PTHR10978:SF5">
    <property type="entry name" value="SUCCINATE DEHYDROGENASE CYTOCHROME B560 SUBUNIT, MITOCHONDRIAL"/>
    <property type="match status" value="1"/>
</dbReference>
<evidence type="ECO:0000256" key="2">
    <source>
        <dbReference type="ARBA" id="ARBA00005163"/>
    </source>
</evidence>
<evidence type="ECO:0000256" key="8">
    <source>
        <dbReference type="ARBA" id="ARBA00023136"/>
    </source>
</evidence>
<dbReference type="SUPFAM" id="SSF81343">
    <property type="entry name" value="Fumarate reductase respiratory complex transmembrane subunits"/>
    <property type="match status" value="1"/>
</dbReference>
<evidence type="ECO:0000313" key="11">
    <source>
        <dbReference type="Proteomes" id="UP000092461"/>
    </source>
</evidence>
<dbReference type="VEuPathDB" id="VectorBase:LLOJ002875"/>
<dbReference type="EnsemblMetazoa" id="LLOJ002875-RA">
    <property type="protein sequence ID" value="LLOJ002875-PA"/>
    <property type="gene ID" value="LLOJ002875"/>
</dbReference>
<dbReference type="KEGG" id="lll:129796250"/>
<dbReference type="PROSITE" id="PS01001">
    <property type="entry name" value="SDH_CYT_2"/>
    <property type="match status" value="1"/>
</dbReference>
<dbReference type="GO" id="GO:0009055">
    <property type="term" value="F:electron transfer activity"/>
    <property type="evidence" value="ECO:0007669"/>
    <property type="project" value="InterPro"/>
</dbReference>
<feature type="transmembrane region" description="Helical" evidence="9">
    <location>
        <begin position="115"/>
        <end position="135"/>
    </location>
</feature>
<keyword evidence="7" id="KW-0408">Iron</keyword>
<keyword evidence="5" id="KW-0479">Metal-binding</keyword>
<dbReference type="GO" id="GO:0016020">
    <property type="term" value="C:membrane"/>
    <property type="evidence" value="ECO:0007669"/>
    <property type="project" value="UniProtKB-SubCell"/>
</dbReference>
<dbReference type="Proteomes" id="UP000092461">
    <property type="component" value="Unassembled WGS sequence"/>
</dbReference>
<dbReference type="GO" id="GO:0006121">
    <property type="term" value="P:mitochondrial electron transport, succinate to ubiquinone"/>
    <property type="evidence" value="ECO:0007669"/>
    <property type="project" value="UniProtKB-ARBA"/>
</dbReference>
<evidence type="ECO:0000256" key="1">
    <source>
        <dbReference type="ARBA" id="ARBA00004141"/>
    </source>
</evidence>
<dbReference type="FunFam" id="1.20.1300.10:FF:000011">
    <property type="entry name" value="Succinate dehydrogenase cytochrome b560 subunit"/>
    <property type="match status" value="1"/>
</dbReference>
<dbReference type="RefSeq" id="XP_055694012.1">
    <property type="nucleotide sequence ID" value="XM_055838037.1"/>
</dbReference>
<evidence type="ECO:0000256" key="7">
    <source>
        <dbReference type="ARBA" id="ARBA00023004"/>
    </source>
</evidence>
<proteinExistence type="predicted"/>
<sequence>MALHLTRAICGRSLALQLTPGRLGSPLIASRSVVLKSMPPKADEIQNHDEKNAKIGRPLSPHITIYDFGITGTLSITHRITGMALAGYMAALGIGALVCPHDFSYYIDVVESWKLSAPTLMAGKFILAYPFTYHLANGMRHLLWDTGKGLKIKEVYSTGYAMLAVSVTLAAILAAM</sequence>
<dbReference type="GO" id="GO:0006099">
    <property type="term" value="P:tricarboxylic acid cycle"/>
    <property type="evidence" value="ECO:0007669"/>
    <property type="project" value="InterPro"/>
</dbReference>
<dbReference type="Pfam" id="PF01127">
    <property type="entry name" value="Sdh_cyt"/>
    <property type="match status" value="1"/>
</dbReference>
<dbReference type="InterPro" id="IPR014314">
    <property type="entry name" value="Succ_DH_cytb556"/>
</dbReference>
<keyword evidence="4 9" id="KW-0812">Transmembrane</keyword>
<keyword evidence="3" id="KW-0349">Heme</keyword>
<dbReference type="InterPro" id="IPR034804">
    <property type="entry name" value="SQR/QFR_C/D"/>
</dbReference>
<dbReference type="GeneID" id="129796250"/>
<dbReference type="PANTHER" id="PTHR10978">
    <property type="entry name" value="SUCCINATE DEHYDROGENASE CYTOCHROME B560 SUBUNIT"/>
    <property type="match status" value="1"/>
</dbReference>
<dbReference type="InterPro" id="IPR000701">
    <property type="entry name" value="SuccDH_FuR_B_TM-su"/>
</dbReference>
<dbReference type="VEuPathDB" id="VectorBase:LLONM1_011643"/>
<evidence type="ECO:0000256" key="9">
    <source>
        <dbReference type="SAM" id="Phobius"/>
    </source>
</evidence>
<keyword evidence="11" id="KW-1185">Reference proteome</keyword>
<reference evidence="10" key="1">
    <citation type="submission" date="2020-05" db="UniProtKB">
        <authorList>
            <consortium name="EnsemblMetazoa"/>
        </authorList>
    </citation>
    <scope>IDENTIFICATION</scope>
    <source>
        <strain evidence="10">Jacobina</strain>
    </source>
</reference>
<evidence type="ECO:0000256" key="4">
    <source>
        <dbReference type="ARBA" id="ARBA00022692"/>
    </source>
</evidence>
<comment type="subcellular location">
    <subcellularLocation>
        <location evidence="1">Membrane</location>
        <topology evidence="1">Multi-pass membrane protein</topology>
    </subcellularLocation>
</comment>
<feature type="transmembrane region" description="Helical" evidence="9">
    <location>
        <begin position="155"/>
        <end position="175"/>
    </location>
</feature>
<dbReference type="OrthoDB" id="588261at2759"/>
<accession>A0A1B0CEV5</accession>
<evidence type="ECO:0000313" key="10">
    <source>
        <dbReference type="EnsemblMetazoa" id="LLOJ002875-PA"/>
    </source>
</evidence>
<protein>
    <submittedName>
        <fullName evidence="10">Uncharacterized protein</fullName>
    </submittedName>
</protein>
<dbReference type="EMBL" id="AJWK01009303">
    <property type="status" value="NOT_ANNOTATED_CDS"/>
    <property type="molecule type" value="Genomic_DNA"/>
</dbReference>
<dbReference type="NCBIfam" id="TIGR02970">
    <property type="entry name" value="succ_dehyd_cytB"/>
    <property type="match status" value="1"/>
</dbReference>
<feature type="transmembrane region" description="Helical" evidence="9">
    <location>
        <begin position="85"/>
        <end position="103"/>
    </location>
</feature>
<dbReference type="InterPro" id="IPR018495">
    <property type="entry name" value="Succ_DH_cyt_bsu_CS"/>
</dbReference>
<keyword evidence="6 9" id="KW-1133">Transmembrane helix</keyword>
<dbReference type="Gene3D" id="1.20.1300.10">
    <property type="entry name" value="Fumarate reductase/succinate dehydrogenase, transmembrane subunit"/>
    <property type="match status" value="1"/>
</dbReference>
<evidence type="ECO:0000256" key="3">
    <source>
        <dbReference type="ARBA" id="ARBA00022617"/>
    </source>
</evidence>
<organism evidence="10 11">
    <name type="scientific">Lutzomyia longipalpis</name>
    <name type="common">Sand fly</name>
    <dbReference type="NCBI Taxonomy" id="7200"/>
    <lineage>
        <taxon>Eukaryota</taxon>
        <taxon>Metazoa</taxon>
        <taxon>Ecdysozoa</taxon>
        <taxon>Arthropoda</taxon>
        <taxon>Hexapoda</taxon>
        <taxon>Insecta</taxon>
        <taxon>Pterygota</taxon>
        <taxon>Neoptera</taxon>
        <taxon>Endopterygota</taxon>
        <taxon>Diptera</taxon>
        <taxon>Nematocera</taxon>
        <taxon>Psychodoidea</taxon>
        <taxon>Psychodidae</taxon>
        <taxon>Lutzomyia</taxon>
        <taxon>Lutzomyia</taxon>
    </lineage>
</organism>
<dbReference type="GO" id="GO:0005739">
    <property type="term" value="C:mitochondrion"/>
    <property type="evidence" value="ECO:0007669"/>
    <property type="project" value="GOC"/>
</dbReference>
<evidence type="ECO:0000256" key="6">
    <source>
        <dbReference type="ARBA" id="ARBA00022989"/>
    </source>
</evidence>
<dbReference type="AlphaFoldDB" id="A0A1B0CEV5"/>
<dbReference type="GO" id="GO:0046872">
    <property type="term" value="F:metal ion binding"/>
    <property type="evidence" value="ECO:0007669"/>
    <property type="project" value="UniProtKB-KW"/>
</dbReference>
<dbReference type="CDD" id="cd03499">
    <property type="entry name" value="SQR_TypeC_SdhC"/>
    <property type="match status" value="1"/>
</dbReference>
<comment type="pathway">
    <text evidence="2">Carbohydrate metabolism; tricarboxylic acid cycle.</text>
</comment>
<dbReference type="PROSITE" id="PS01000">
    <property type="entry name" value="SDH_CYT_1"/>
    <property type="match status" value="1"/>
</dbReference>
<evidence type="ECO:0000256" key="5">
    <source>
        <dbReference type="ARBA" id="ARBA00022723"/>
    </source>
</evidence>